<dbReference type="SUPFAM" id="SSF103088">
    <property type="entry name" value="OmpA-like"/>
    <property type="match status" value="2"/>
</dbReference>
<dbReference type="Gene3D" id="2.60.40.740">
    <property type="match status" value="1"/>
</dbReference>
<dbReference type="Pfam" id="PF00691">
    <property type="entry name" value="OmpA"/>
    <property type="match status" value="2"/>
</dbReference>
<dbReference type="NCBIfam" id="TIGR01451">
    <property type="entry name" value="B_ant_repeat"/>
    <property type="match status" value="7"/>
</dbReference>
<proteinExistence type="predicted"/>
<dbReference type="CDD" id="cd07185">
    <property type="entry name" value="OmpA_C-like"/>
    <property type="match status" value="2"/>
</dbReference>
<dbReference type="GO" id="GO:0016020">
    <property type="term" value="C:membrane"/>
    <property type="evidence" value="ECO:0007669"/>
    <property type="project" value="UniProtKB-SubCell"/>
</dbReference>
<dbReference type="InterPro" id="IPR013783">
    <property type="entry name" value="Ig-like_fold"/>
</dbReference>
<organism evidence="5 6">
    <name type="scientific">Eiseniibacteriota bacterium</name>
    <dbReference type="NCBI Taxonomy" id="2212470"/>
    <lineage>
        <taxon>Bacteria</taxon>
        <taxon>Candidatus Eiseniibacteriota</taxon>
    </lineage>
</organism>
<dbReference type="Gene3D" id="2.60.40.1170">
    <property type="entry name" value="Mu homology domain, subdomain B"/>
    <property type="match status" value="1"/>
</dbReference>
<protein>
    <submittedName>
        <fullName evidence="5">DUF11 domain-containing protein</fullName>
    </submittedName>
</protein>
<keyword evidence="2 3" id="KW-0472">Membrane</keyword>
<dbReference type="PRINTS" id="PR01021">
    <property type="entry name" value="OMPADOMAIN"/>
</dbReference>
<feature type="domain" description="OmpA-like" evidence="4">
    <location>
        <begin position="1249"/>
        <end position="1371"/>
    </location>
</feature>
<evidence type="ECO:0000313" key="6">
    <source>
        <dbReference type="Proteomes" id="UP000547674"/>
    </source>
</evidence>
<dbReference type="InterPro" id="IPR006665">
    <property type="entry name" value="OmpA-like"/>
</dbReference>
<dbReference type="PANTHER" id="PTHR34819:SF3">
    <property type="entry name" value="CELL SURFACE PROTEIN"/>
    <property type="match status" value="1"/>
</dbReference>
<evidence type="ECO:0000259" key="4">
    <source>
        <dbReference type="PROSITE" id="PS51123"/>
    </source>
</evidence>
<name>A0A7Y2EHF9_UNCEI</name>
<dbReference type="PROSITE" id="PS51123">
    <property type="entry name" value="OMPA_2"/>
    <property type="match status" value="2"/>
</dbReference>
<comment type="caution">
    <text evidence="5">The sequence shown here is derived from an EMBL/GenBank/DDBJ whole genome shotgun (WGS) entry which is preliminary data.</text>
</comment>
<reference evidence="5 6" key="1">
    <citation type="submission" date="2020-03" db="EMBL/GenBank/DDBJ databases">
        <title>Metabolic flexibility allows generalist bacteria to become dominant in a frequently disturbed ecosystem.</title>
        <authorList>
            <person name="Chen Y.-J."/>
            <person name="Leung P.M."/>
            <person name="Bay S.K."/>
            <person name="Hugenholtz P."/>
            <person name="Kessler A.J."/>
            <person name="Shelley G."/>
            <person name="Waite D.W."/>
            <person name="Cook P.L."/>
            <person name="Greening C."/>
        </authorList>
    </citation>
    <scope>NUCLEOTIDE SEQUENCE [LARGE SCALE GENOMIC DNA]</scope>
    <source>
        <strain evidence="5">SS_bin_28</strain>
    </source>
</reference>
<comment type="subcellular location">
    <subcellularLocation>
        <location evidence="1">Membrane</location>
    </subcellularLocation>
</comment>
<sequence length="1419" mass="152252">NSGSADLYDVTVTEFPPSGLSISHTNFDNVNVSESINGNGMVWQISSLPRGSREEIRVTFEASPTLASELELDGDTGAVNNQVEVSGRTKDNFAVSDTDFESLPIRLEPSAIQILKWSDFTGEAAYKGSEVGYHLYVVNTGEQALTNVNVTDLLPAALDYASADIAPSFVGPDVNGSERTSVTWNVGDLYPQEGWEVLVITKVNTTLSSSSMLSNRAVSTGTDEAGLMVRDEDISDIRVVLPNLAVEKTADRNEVRPGGEITYQVTYSNPGDVPATAVVVTDELPPHTTYVPFSASNGAFYQEGTNTVVLTVGKLEPGEVRVFRYQVTVPEDVETPVCIPNVAQMFADGIDASVSDTAWVCIDEIEASLQKAVSHAVASPGDTLTYTLSYEVTGPGSLTNAVIEDLIPGLTEYVQGSAEGAFYDFGLRSLRWELGDLSVGVFGSVTYQVVVTEEAEEGDRIPNVAELFADNRDDIESNEVVTIVPGPRMLDIQKRVDTELASPGDTLTFTMDITNEGDRPLAEVLVTDAVPAEISYLEGTAGAGTFVDGILTWNLGTLLPGDTQTVSFQGVVLEGTASGTYIENTAIASAESVAEAVSNLAVTLVLYTDLDIEKKVDRPEASIGDQVGYTVTVTNRGNAQASDVNLDDTLPEGFGYIAGSSVLMSDGLELFISDPVGTEVLRWSIGNLAPQASVTLTYDVLVTSEATEGSHLNTVVATATDVDGSPIEEGPAEAEVRVQTPNLVITKVTPERSVEEGSLVLYTITVQNPSKTEARDVVIEDHAPAGFIVMPGTSSLNGEAVDDPTGSNPYMWPVGTVGPGQDKVLQYTMIAGLNAASGVAANVAFAEGVDPLGGILRAGPAEARVNVVRVDQVSRVRGWVYLDCDGDGEPDNGSIENSGVAGVPILLEDGRRVVTDENGEYLFFPMAAGDHLVRVDQFKLPINVRVQGESHRFFYALGGGEARVNFGVCIDESPQAVLRFSKSVDEPHIAATHRQGSPERFVLEGINFDTAKASLRPSADQVLTDAANRLKESPNAVARVEGHTDYRPINTPEFANNYELSVGRASSVRGALIHRHGIDSDRLSIVGYGPDKPLATGSDAATLQKNRRVEILIFDSPEQALELDGYQPQQVGYQLTAVYAGPVRIDDVKVVDTMPEGLEFVSGSVRIDGVAMKDPKMTSEAGQGTTLHWDLGSFEGGVQRVIQYDARIVSLPEDEPLVNEAKLLWLDANGQTVTTEAAGAAIQLKGGRREHGVRFTLDDVLFDTAKADLKPVARQRLAEVVRTLESVSNAKVVIEGHTDSRKIESREFPNNQALSKARARSVRDYLVSETDHMKSAFNLKGFGPNRPVASNRTPEGRQRNRRVEIVITGMSDEWIESELGSLSGTNGLNFSAEVEVWINADGTLVVSDRDSPRINVNDE</sequence>
<dbReference type="Pfam" id="PF01345">
    <property type="entry name" value="DUF11"/>
    <property type="match status" value="7"/>
</dbReference>
<dbReference type="InterPro" id="IPR051172">
    <property type="entry name" value="Chlamydia_OmcB"/>
</dbReference>
<evidence type="ECO:0000256" key="3">
    <source>
        <dbReference type="PROSITE-ProRule" id="PRU00473"/>
    </source>
</evidence>
<evidence type="ECO:0000256" key="2">
    <source>
        <dbReference type="ARBA" id="ARBA00023136"/>
    </source>
</evidence>
<dbReference type="EMBL" id="JABDJR010000708">
    <property type="protein sequence ID" value="NNF08608.1"/>
    <property type="molecule type" value="Genomic_DNA"/>
</dbReference>
<feature type="non-terminal residue" evidence="5">
    <location>
        <position position="1"/>
    </location>
</feature>
<evidence type="ECO:0000256" key="1">
    <source>
        <dbReference type="ARBA" id="ARBA00004370"/>
    </source>
</evidence>
<dbReference type="InterPro" id="IPR001434">
    <property type="entry name" value="OmcB-like_DUF11"/>
</dbReference>
<dbReference type="Gene3D" id="2.60.40.10">
    <property type="entry name" value="Immunoglobulins"/>
    <property type="match status" value="1"/>
</dbReference>
<feature type="domain" description="OmpA-like" evidence="4">
    <location>
        <begin position="995"/>
        <end position="1117"/>
    </location>
</feature>
<dbReference type="PANTHER" id="PTHR34819">
    <property type="entry name" value="LARGE CYSTEINE-RICH PERIPLASMIC PROTEIN OMCB"/>
    <property type="match status" value="1"/>
</dbReference>
<dbReference type="Proteomes" id="UP000547674">
    <property type="component" value="Unassembled WGS sequence"/>
</dbReference>
<dbReference type="Gene3D" id="3.30.1330.60">
    <property type="entry name" value="OmpA-like domain"/>
    <property type="match status" value="2"/>
</dbReference>
<dbReference type="InterPro" id="IPR036737">
    <property type="entry name" value="OmpA-like_sf"/>
</dbReference>
<evidence type="ECO:0000313" key="5">
    <source>
        <dbReference type="EMBL" id="NNF08608.1"/>
    </source>
</evidence>
<gene>
    <name evidence="5" type="ORF">HKN21_17735</name>
</gene>
<accession>A0A7Y2EHF9</accession>
<dbReference type="InterPro" id="IPR047589">
    <property type="entry name" value="DUF11_rpt"/>
</dbReference>
<dbReference type="InterPro" id="IPR006664">
    <property type="entry name" value="OMP_bac"/>
</dbReference>
<dbReference type="SUPFAM" id="SSF117074">
    <property type="entry name" value="Hypothetical protein PA1324"/>
    <property type="match status" value="1"/>
</dbReference>